<dbReference type="InterPro" id="IPR046852">
    <property type="entry name" value="Neurobeachin_a-sol"/>
</dbReference>
<feature type="region of interest" description="Disordered" evidence="9">
    <location>
        <begin position="1559"/>
        <end position="1637"/>
    </location>
</feature>
<dbReference type="InterPro" id="IPR016024">
    <property type="entry name" value="ARM-type_fold"/>
</dbReference>
<dbReference type="InterPro" id="IPR015943">
    <property type="entry name" value="WD40/YVTN_repeat-like_dom_sf"/>
</dbReference>
<dbReference type="InterPro" id="IPR001680">
    <property type="entry name" value="WD40_rpt"/>
</dbReference>
<dbReference type="SUPFAM" id="SSF48371">
    <property type="entry name" value="ARM repeat"/>
    <property type="match status" value="1"/>
</dbReference>
<dbReference type="GO" id="GO:0008104">
    <property type="term" value="P:intracellular protein localization"/>
    <property type="evidence" value="ECO:0007669"/>
    <property type="project" value="TreeGrafter"/>
</dbReference>
<sequence length="2930" mass="326209">MASEDSIAPSPPPTGDDGGGGGKGEETPAEGGALSLKPGLPIRGIRMKFAVLTGLIEVGEVSNRDIVETVFNLLVGGQFDLEMNFIIQEGESIICMVDLLEKCDVTCQAEVWSMFTAILKKSIRNLQVCTEVGLVEKVLGKIEKVDNMIADLLVDMLGVLASYNLTVRELKLFFSKLQGDKGQWPPHAGKLLSVLKHMPQKYGPDAFFNFPGKSAAAIALPPIAKWPYQNGFTFHTWLRMDPVNNINVDKDKPYLYCFRTSKGLGYSAHFVGGCLIITSVKSKGKGFQHCVKFDFKPQKWYMVTIVHIYNRWKNSELRCYVNGELASYGEITWFVNTSDTFDKCFLGSSETADANRVFCGQMTAVYLFSEALNAAQIFAIYQLGLGYKGTFKFKAESDLFLVEHHKLLLYDGKLSSAIAFTYNPRATDAQLCLESSPKDNPSIFVHSPHALMLQDVKAVLTHSIQSAMHSIGGVQVLFPLFAQLDYRQYLSDEVDLTICSTLLAFIMELLKNSVAMQEQMLACKGFLVIGYSLEKSSKSHVSRAVLELCLAFSKYLSNLQNGMPLLKQLCDHILLNPAIWIHTPAKVQLTLYTYLSTEFIGTVNIYNAIRRVGTVLLIMHTLKYYYWAVNPQDRSGITPKGLDGPRPNQKEMLSLRAFLLMFIKQLVMKDSGVKEDELQAILNYLLTMHEDDNLMDVLQLLVALMSEHPNSMIPAFDQRNGLRVIYKLMASKSEGIRVQALKAMGYFLKHLAPKRKAEVMLGHGLFSLLTERLMLQTNLITMTTYNVLFEILIEQICTQVIHKQHPDPDSSVKIQNPQILKVIATLLRNSPQCPESMEVRRAFLSDMIKLFNNSRENRRSLLQCSVWQEWMLSLCYFNPKNSDEQKITEMVYAIFRILLYHAIKYEWGGWRVWVDTLSITHSKVTFEIHKENLANIFREHQGKVDEEIGQCSSSPIQAVSGTSRDVNVSVGSQQLDTKDSPPSSHITRTSDEKSSIGKTSSVESASNVELQTHNTSNEERTTVQENQGLLDEVPLEETLINETINSESLEGSSDIIEAVTVSSDSFKTTGKDIMTVNEVTASISSPSEEDVSEVPELLDKSVVEEEEDDDYVELKVESIPTEEASLPTELQDNSLSPAASEASERMDMFSNDHKLIFQEEEPVSKKQTDTETRDPKDSAVLTMTASGSSATSPGTTASQTTVQSDVGQMLEVGEKTNLTGETKLHSDSNSSIFESPTTSEQKIAKLDVSSVATDTERLELKATTNMEASQRHQPVLEMSRQQEQPGQGTAPDAVNGQRRDSRSMFRIPEFKWSQVHQRLLTDLLFSIETDIQMWRSHSTKTVMDFVNSSDNVIFVHNTIHLISQVMDNMVMACGGILPLLSAATSATHELENIEPTQGLSIEASVTFLQRLISLVDVLIFASSLGFTEIEAEKNMSSGGILRQCLRMVCAVAVRNCLECQQHSQLKTKGKAGKVQKTAHSLIPMGKSAAKSPVDIVTGGISPVRDFDRLLQDMDINRLRAVVFRDIEDSKQAQFLALAVVYFISVLMVSKYRDILEPQNERHSQSFKETGSESGNLSLPDIENSPAAFSPLTPASVEESESASSARRRDSGIGEEMATGLGSNVDVAPPVAPPSVSAGPDAISEVLCTLSSEVSKSQETKSDGENELDNKAAPSVPVSKNINVKDILRSLVNIPGDGVTVDPALLPPACLGALGDLSVEQPVQFRSFDRSVIVATKKSAVLPSTLTSIPTNAVSVVSSVDSAQASDVGGESPGGRSSNAKLPAVPTVGSVSQDQVSNMSITERLEHALEKAAPLLREIFVDFAPFLSRTLLGSHGQELLIEGTSLVCMKSSSSVVELVMLLCSQEWQNSIQKNAGLAFIELVNEGRLLSQTMKDHLVRVANEAEFILSRQRAEDIHRHAEFESLCAQYSADRREDEKMCDHLIRAAKYRDHVTATQLIQKIINILTDKHGAWGNSAVSRPREFWRLDYWEDDLRRRRRFVRNPLGSTHPEATLKTAVEHAADEDILAKGKQSIKSKALGNQNSENEILLEGDDDTLSSVDEKDLENLTGPVSLSTPAQLVAPSVVVKGTLSVTSSELYFEVDEEDPNFKKIDPKILAYTEGLHGKWLFTEIRSIFSRRYLLQNTALEIFMANRVAIMFNFPDPATVKKVVNYLPRVGIGTSFGLLQTRRISLASPRQLFKASNMTQRWQHREISNFEYLMFLNTIAGRSYNDLNQYPVFPWVITNYESEELDLTLPSNFRDLSKPIGALNPKRAAFFAERYESWEDDQVPKFHYGTHYSTASFVLAWLLRIEPFTTSFLNLQGGKFDHADRTFSSISRAWRNSQRDTSDIKEKVLLNTCICHLSERQHCLSSLLRPLENLESWISPYHIHLTVHLINLQNMSRIRPVITTSITRALAQVTELIPEFYYLPEMFVNFNNYNLGVMDDGTVVSDVELPPWAKTSEEFVRINRLALESEFVSCQLHQWIDLIFGYKQQGPEAVRALNVFYYLTYEGAVNLNSITDPVLREAVEAQIRSFGQTPSQLLLEPHPPRGSAMQAYLLLQSPLMFTDQAQQDVIMVLKFPSNSPVTHVAANTQPGLATPAVITVTANRLFAVNKWHNLPAHQGAVQDQPCQLPVEIDPLIASNTGMHRRQITDLLDQSIQVHSQCFVITSDNRYVLLCGFWDKSFRVYSADTGKLIQVVFGHWDVVTCLTRSESYIGGNCYILSGSRDATLLLWYWNGKSSGIGDNPGSETTTPRAILTGHDSEITCAVVCAELGLVLSGSKGGPCLIHSMNGDLLRTLEGPENCLKPKLIQASREGHCVIFYENGFFCTFSVNGKLQATMETDDNIRAIQLSRDGQYLLTGGDNGVVMVWQVSDLKQLFAYPGCDAGIRAMALSYDQRCIISGMASGSIVLFYNDFNRWHHEYQTRY</sequence>
<dbReference type="FunFam" id="2.60.120.200:FF:000010">
    <property type="entry name" value="neurobeachin isoform X2"/>
    <property type="match status" value="1"/>
</dbReference>
<feature type="region of interest" description="Disordered" evidence="9">
    <location>
        <begin position="1653"/>
        <end position="1672"/>
    </location>
</feature>
<dbReference type="InterPro" id="IPR031570">
    <property type="entry name" value="NBEA/BDCP_DUF4704"/>
</dbReference>
<organism evidence="12 13">
    <name type="scientific">Physeter macrocephalus</name>
    <name type="common">Sperm whale</name>
    <name type="synonym">Physeter catodon</name>
    <dbReference type="NCBI Taxonomy" id="9755"/>
    <lineage>
        <taxon>Eukaryota</taxon>
        <taxon>Metazoa</taxon>
        <taxon>Chordata</taxon>
        <taxon>Craniata</taxon>
        <taxon>Vertebrata</taxon>
        <taxon>Euteleostomi</taxon>
        <taxon>Mammalia</taxon>
        <taxon>Eutheria</taxon>
        <taxon>Laurasiatheria</taxon>
        <taxon>Artiodactyla</taxon>
        <taxon>Whippomorpha</taxon>
        <taxon>Cetacea</taxon>
        <taxon>Odontoceti</taxon>
        <taxon>Physeteridae</taxon>
        <taxon>Physeter</taxon>
    </lineage>
</organism>
<keyword evidence="5" id="KW-0677">Repeat</keyword>
<dbReference type="Proteomes" id="UP000248484">
    <property type="component" value="Chromosome 7"/>
</dbReference>
<evidence type="ECO:0000256" key="3">
    <source>
        <dbReference type="ARBA" id="ARBA00022553"/>
    </source>
</evidence>
<dbReference type="PROSITE" id="PS50082">
    <property type="entry name" value="WD_REPEATS_2"/>
    <property type="match status" value="1"/>
</dbReference>
<feature type="domain" description="BEACH" evidence="10">
    <location>
        <begin position="2193"/>
        <end position="2551"/>
    </location>
</feature>
<dbReference type="FunFam" id="2.30.29.30:FF:000059">
    <property type="entry name" value="neurobeachin isoform X1"/>
    <property type="match status" value="1"/>
</dbReference>
<dbReference type="FunFam" id="1.25.10.10:FF:000168">
    <property type="entry name" value="LPS responsive beige-like anchor protein"/>
    <property type="match status" value="1"/>
</dbReference>
<dbReference type="GO" id="GO:0005829">
    <property type="term" value="C:cytosol"/>
    <property type="evidence" value="ECO:0007669"/>
    <property type="project" value="TreeGrafter"/>
</dbReference>
<evidence type="ECO:0000259" key="11">
    <source>
        <dbReference type="PROSITE" id="PS51783"/>
    </source>
</evidence>
<protein>
    <submittedName>
        <fullName evidence="13">Lipopolysaccharide-responsive and beige-like anchor protein isoform X1</fullName>
    </submittedName>
</protein>
<feature type="repeat" description="WD" evidence="8">
    <location>
        <begin position="2842"/>
        <end position="2883"/>
    </location>
</feature>
<feature type="domain" description="BEACH-type PH" evidence="11">
    <location>
        <begin position="2066"/>
        <end position="2174"/>
    </location>
</feature>
<evidence type="ECO:0000256" key="4">
    <source>
        <dbReference type="ARBA" id="ARBA00022574"/>
    </source>
</evidence>
<dbReference type="OrthoDB" id="26681at2759"/>
<dbReference type="InterPro" id="IPR046851">
    <property type="entry name" value="NBCH_WD40"/>
</dbReference>
<dbReference type="Gene3D" id="2.60.120.200">
    <property type="match status" value="1"/>
</dbReference>
<dbReference type="Pfam" id="PF13385">
    <property type="entry name" value="Laminin_G_3"/>
    <property type="match status" value="1"/>
</dbReference>
<dbReference type="InterPro" id="IPR010508">
    <property type="entry name" value="NBEA-like_DUF1088"/>
</dbReference>
<dbReference type="SUPFAM" id="SSF81837">
    <property type="entry name" value="BEACH domain"/>
    <property type="match status" value="2"/>
</dbReference>
<evidence type="ECO:0000256" key="1">
    <source>
        <dbReference type="ARBA" id="ARBA00004240"/>
    </source>
</evidence>
<evidence type="ECO:0000313" key="13">
    <source>
        <dbReference type="RefSeq" id="XP_028347556.1"/>
    </source>
</evidence>
<dbReference type="RefSeq" id="XP_028347556.1">
    <property type="nucleotide sequence ID" value="XM_028491755.2"/>
</dbReference>
<keyword evidence="6" id="KW-0256">Endoplasmic reticulum</keyword>
<dbReference type="Pfam" id="PF02138">
    <property type="entry name" value="Beach"/>
    <property type="match status" value="2"/>
</dbReference>
<feature type="compositionally biased region" description="Basic and acidic residues" evidence="9">
    <location>
        <begin position="1655"/>
        <end position="1669"/>
    </location>
</feature>
<dbReference type="InterPro" id="IPR050865">
    <property type="entry name" value="BEACH_Domain"/>
</dbReference>
<keyword evidence="12" id="KW-1185">Reference proteome</keyword>
<dbReference type="SUPFAM" id="SSF50978">
    <property type="entry name" value="WD40 repeat-like"/>
    <property type="match status" value="1"/>
</dbReference>
<keyword evidence="3" id="KW-0597">Phosphoprotein</keyword>
<keyword evidence="4 8" id="KW-0853">WD repeat</keyword>
<gene>
    <name evidence="13" type="primary">LRBA</name>
</gene>
<dbReference type="Gene3D" id="2.30.29.30">
    <property type="entry name" value="Pleckstrin-homology domain (PH domain)/Phosphotyrosine-binding domain (PTB)"/>
    <property type="match status" value="1"/>
</dbReference>
<dbReference type="PROSITE" id="PS51783">
    <property type="entry name" value="PH_BEACH"/>
    <property type="match status" value="1"/>
</dbReference>
<evidence type="ECO:0000256" key="8">
    <source>
        <dbReference type="PROSITE-ProRule" id="PRU00221"/>
    </source>
</evidence>
<feature type="region of interest" description="Disordered" evidence="9">
    <location>
        <begin position="1763"/>
        <end position="1783"/>
    </location>
</feature>
<dbReference type="GeneID" id="102979012"/>
<keyword evidence="7" id="KW-0472">Membrane</keyword>
<feature type="region of interest" description="Disordered" evidence="9">
    <location>
        <begin position="1262"/>
        <end position="1298"/>
    </location>
</feature>
<dbReference type="FunCoup" id="A0A455BUP2">
    <property type="interactions" value="1917"/>
</dbReference>
<dbReference type="InterPro" id="IPR011993">
    <property type="entry name" value="PH-like_dom_sf"/>
</dbReference>
<feature type="compositionally biased region" description="Low complexity" evidence="9">
    <location>
        <begin position="1182"/>
        <end position="1201"/>
    </location>
</feature>
<dbReference type="InterPro" id="IPR000409">
    <property type="entry name" value="BEACH_dom"/>
</dbReference>
<comment type="subcellular location">
    <subcellularLocation>
        <location evidence="1">Endoplasmic reticulum</location>
    </subcellularLocation>
    <subcellularLocation>
        <location evidence="2">Membrane</location>
    </subcellularLocation>
</comment>
<dbReference type="Gene3D" id="1.10.1540.10">
    <property type="entry name" value="BEACH domain"/>
    <property type="match status" value="2"/>
</dbReference>
<dbReference type="CTD" id="987"/>
<dbReference type="InterPro" id="IPR036372">
    <property type="entry name" value="BEACH_dom_sf"/>
</dbReference>
<dbReference type="CDD" id="cd06071">
    <property type="entry name" value="Beach"/>
    <property type="match status" value="1"/>
</dbReference>
<dbReference type="InterPro" id="IPR036322">
    <property type="entry name" value="WD40_repeat_dom_sf"/>
</dbReference>
<dbReference type="PROSITE" id="PS50197">
    <property type="entry name" value="BEACH"/>
    <property type="match status" value="1"/>
</dbReference>
<reference evidence="13" key="1">
    <citation type="submission" date="2025-08" db="UniProtKB">
        <authorList>
            <consortium name="RefSeq"/>
        </authorList>
    </citation>
    <scope>IDENTIFICATION</scope>
    <source>
        <tissue evidence="13">Muscle</tissue>
    </source>
</reference>
<feature type="compositionally biased region" description="Basic and acidic residues" evidence="9">
    <location>
        <begin position="1158"/>
        <end position="1177"/>
    </location>
</feature>
<evidence type="ECO:0000313" key="12">
    <source>
        <dbReference type="Proteomes" id="UP000248484"/>
    </source>
</evidence>
<evidence type="ECO:0000259" key="10">
    <source>
        <dbReference type="PROSITE" id="PS50197"/>
    </source>
</evidence>
<dbReference type="SMART" id="SM01026">
    <property type="entry name" value="Beach"/>
    <property type="match status" value="1"/>
</dbReference>
<evidence type="ECO:0000256" key="6">
    <source>
        <dbReference type="ARBA" id="ARBA00022824"/>
    </source>
</evidence>
<feature type="compositionally biased region" description="Polar residues" evidence="9">
    <location>
        <begin position="996"/>
        <end position="1015"/>
    </location>
</feature>
<dbReference type="GO" id="GO:0019901">
    <property type="term" value="F:protein kinase binding"/>
    <property type="evidence" value="ECO:0007669"/>
    <property type="project" value="TreeGrafter"/>
</dbReference>
<feature type="compositionally biased region" description="Polar residues" evidence="9">
    <location>
        <begin position="1128"/>
        <end position="1137"/>
    </location>
</feature>
<dbReference type="InterPro" id="IPR023362">
    <property type="entry name" value="PH-BEACH_dom"/>
</dbReference>
<dbReference type="InterPro" id="IPR013320">
    <property type="entry name" value="ConA-like_dom_sf"/>
</dbReference>
<feature type="compositionally biased region" description="Low complexity" evidence="9">
    <location>
        <begin position="1624"/>
        <end position="1637"/>
    </location>
</feature>
<dbReference type="Pfam" id="PF06469">
    <property type="entry name" value="DUF1088"/>
    <property type="match status" value="1"/>
</dbReference>
<dbReference type="PANTHER" id="PTHR13743">
    <property type="entry name" value="BEIGE/BEACH-RELATED"/>
    <property type="match status" value="1"/>
</dbReference>
<dbReference type="FunFam" id="2.130.10.10:FF:000886">
    <property type="entry name" value="lipopolysaccharide-responsive and beige-like anchor protein isoform X1"/>
    <property type="match status" value="1"/>
</dbReference>
<feature type="region of interest" description="Disordered" evidence="9">
    <location>
        <begin position="1158"/>
        <end position="1246"/>
    </location>
</feature>
<dbReference type="CDD" id="cd01201">
    <property type="entry name" value="PH_BEACH"/>
    <property type="match status" value="1"/>
</dbReference>
<evidence type="ECO:0000256" key="5">
    <source>
        <dbReference type="ARBA" id="ARBA00022737"/>
    </source>
</evidence>
<dbReference type="GO" id="GO:0016020">
    <property type="term" value="C:membrane"/>
    <property type="evidence" value="ECO:0007669"/>
    <property type="project" value="UniProtKB-SubCell"/>
</dbReference>
<feature type="region of interest" description="Disordered" evidence="9">
    <location>
        <begin position="960"/>
        <end position="1031"/>
    </location>
</feature>
<accession>A0A455BUP2</accession>
<dbReference type="Gene3D" id="2.130.10.10">
    <property type="entry name" value="YVTN repeat-like/Quinoprotein amine dehydrogenase"/>
    <property type="match status" value="2"/>
</dbReference>
<dbReference type="Pfam" id="PF20426">
    <property type="entry name" value="NBCH_WD40"/>
    <property type="match status" value="1"/>
</dbReference>
<evidence type="ECO:0000256" key="7">
    <source>
        <dbReference type="ARBA" id="ARBA00023136"/>
    </source>
</evidence>
<dbReference type="Pfam" id="PF15787">
    <property type="entry name" value="DUF4704"/>
    <property type="match status" value="1"/>
</dbReference>
<dbReference type="InterPro" id="IPR011989">
    <property type="entry name" value="ARM-like"/>
</dbReference>
<dbReference type="GO" id="GO:0005783">
    <property type="term" value="C:endoplasmic reticulum"/>
    <property type="evidence" value="ECO:0007669"/>
    <property type="project" value="UniProtKB-SubCell"/>
</dbReference>
<feature type="region of interest" description="Disordered" evidence="9">
    <location>
        <begin position="1"/>
        <end position="35"/>
    </location>
</feature>
<dbReference type="SUPFAM" id="SSF50729">
    <property type="entry name" value="PH domain-like"/>
    <property type="match status" value="1"/>
</dbReference>
<dbReference type="Pfam" id="PF14844">
    <property type="entry name" value="PH_BEACH"/>
    <property type="match status" value="1"/>
</dbReference>
<feature type="compositionally biased region" description="Polar residues" evidence="9">
    <location>
        <begin position="1227"/>
        <end position="1241"/>
    </location>
</feature>
<dbReference type="SUPFAM" id="SSF49899">
    <property type="entry name" value="Concanavalin A-like lectins/glucanases"/>
    <property type="match status" value="1"/>
</dbReference>
<dbReference type="Pfam" id="PF20425">
    <property type="entry name" value="Neurobeachin"/>
    <property type="match status" value="1"/>
</dbReference>
<proteinExistence type="predicted"/>
<dbReference type="InParanoid" id="A0A455BUP2"/>
<feature type="region of interest" description="Disordered" evidence="9">
    <location>
        <begin position="1118"/>
        <end position="1142"/>
    </location>
</feature>
<dbReference type="SMART" id="SM00320">
    <property type="entry name" value="WD40"/>
    <property type="match status" value="5"/>
</dbReference>
<feature type="compositionally biased region" description="Polar residues" evidence="9">
    <location>
        <begin position="1566"/>
        <end position="1576"/>
    </location>
</feature>
<feature type="compositionally biased region" description="Polar residues" evidence="9">
    <location>
        <begin position="1262"/>
        <end position="1272"/>
    </location>
</feature>
<evidence type="ECO:0000256" key="2">
    <source>
        <dbReference type="ARBA" id="ARBA00004370"/>
    </source>
</evidence>
<dbReference type="PANTHER" id="PTHR13743:SF64">
    <property type="entry name" value="LIPOPOLYSACCHARIDE-RESPONSIVE AND BEIGE-LIKE ANCHOR PROTEIN"/>
    <property type="match status" value="1"/>
</dbReference>
<dbReference type="Gene3D" id="1.25.10.10">
    <property type="entry name" value="Leucine-rich Repeat Variant"/>
    <property type="match status" value="1"/>
</dbReference>
<evidence type="ECO:0000256" key="9">
    <source>
        <dbReference type="SAM" id="MobiDB-lite"/>
    </source>
</evidence>
<name>A0A455BUP2_PHYMC</name>
<feature type="compositionally biased region" description="Polar residues" evidence="9">
    <location>
        <begin position="960"/>
        <end position="987"/>
    </location>
</feature>